<name>A0A8S5NV98_9CAUD</name>
<accession>A0A8S5NV98</accession>
<sequence>MTKVTVAQYKAYASIMEVDSDGLEDTLFQGMRLLQELSGAMFTIDELEQMNIEDFLHSLKLIHKVMQGLVLETVMKLINVDQIEREQSAFDEYDKEEGYEDEEEEYNLWSTQKEIIERIIKLTIRLTRNSYSECMNENIIELLEYLRFELDTIDE</sequence>
<proteinExistence type="predicted"/>
<dbReference type="EMBL" id="BK015253">
    <property type="protein sequence ID" value="DAD98136.1"/>
    <property type="molecule type" value="Genomic_DNA"/>
</dbReference>
<protein>
    <submittedName>
        <fullName evidence="1">Uncharacterized protein</fullName>
    </submittedName>
</protein>
<organism evidence="1">
    <name type="scientific">Myoviridae sp. ct1CM14</name>
    <dbReference type="NCBI Taxonomy" id="2825018"/>
    <lineage>
        <taxon>Viruses</taxon>
        <taxon>Duplodnaviria</taxon>
        <taxon>Heunggongvirae</taxon>
        <taxon>Uroviricota</taxon>
        <taxon>Caudoviricetes</taxon>
    </lineage>
</organism>
<evidence type="ECO:0000313" key="1">
    <source>
        <dbReference type="EMBL" id="DAD98136.1"/>
    </source>
</evidence>
<reference evidence="1" key="1">
    <citation type="journal article" date="2021" name="Proc. Natl. Acad. Sci. U.S.A.">
        <title>A Catalog of Tens of Thousands of Viruses from Human Metagenomes Reveals Hidden Associations with Chronic Diseases.</title>
        <authorList>
            <person name="Tisza M.J."/>
            <person name="Buck C.B."/>
        </authorList>
    </citation>
    <scope>NUCLEOTIDE SEQUENCE</scope>
    <source>
        <strain evidence="1">Ct1CM14</strain>
    </source>
</reference>